<evidence type="ECO:0000313" key="3">
    <source>
        <dbReference type="Proteomes" id="UP000054279"/>
    </source>
</evidence>
<reference evidence="2 3" key="1">
    <citation type="submission" date="2014-06" db="EMBL/GenBank/DDBJ databases">
        <title>Evolutionary Origins and Diversification of the Mycorrhizal Mutualists.</title>
        <authorList>
            <consortium name="DOE Joint Genome Institute"/>
            <consortium name="Mycorrhizal Genomics Consortium"/>
            <person name="Kohler A."/>
            <person name="Kuo A."/>
            <person name="Nagy L.G."/>
            <person name="Floudas D."/>
            <person name="Copeland A."/>
            <person name="Barry K.W."/>
            <person name="Cichocki N."/>
            <person name="Veneault-Fourrey C."/>
            <person name="LaButti K."/>
            <person name="Lindquist E.A."/>
            <person name="Lipzen A."/>
            <person name="Lundell T."/>
            <person name="Morin E."/>
            <person name="Murat C."/>
            <person name="Riley R."/>
            <person name="Ohm R."/>
            <person name="Sun H."/>
            <person name="Tunlid A."/>
            <person name="Henrissat B."/>
            <person name="Grigoriev I.V."/>
            <person name="Hibbett D.S."/>
            <person name="Martin F."/>
        </authorList>
    </citation>
    <scope>NUCLEOTIDE SEQUENCE [LARGE SCALE GENOMIC DNA]</scope>
    <source>
        <strain evidence="2 3">SS14</strain>
    </source>
</reference>
<dbReference type="EMBL" id="KN837099">
    <property type="protein sequence ID" value="KIJ48074.1"/>
    <property type="molecule type" value="Genomic_DNA"/>
</dbReference>
<feature type="region of interest" description="Disordered" evidence="1">
    <location>
        <begin position="318"/>
        <end position="354"/>
    </location>
</feature>
<feature type="region of interest" description="Disordered" evidence="1">
    <location>
        <begin position="186"/>
        <end position="205"/>
    </location>
</feature>
<name>A0A0C9VJB1_SPHS4</name>
<dbReference type="HOGENOM" id="CLU_783400_0_0_1"/>
<dbReference type="AlphaFoldDB" id="A0A0C9VJB1"/>
<feature type="compositionally biased region" description="Pro residues" evidence="1">
    <location>
        <begin position="191"/>
        <end position="204"/>
    </location>
</feature>
<keyword evidence="3" id="KW-1185">Reference proteome</keyword>
<gene>
    <name evidence="2" type="ORF">M422DRAFT_248240</name>
</gene>
<sequence length="354" mass="39305">MYLDTIYTPPTAVAITRGLLRLGSILHDTPMPLECPGCKRAYGRQDLLTKHLVKCKARQKRSKDIDDLAVTLKQTGHSQADKHRRLETLKGSGGRTKARTETYETNANASASIVSKDKLSTVVERPLPPVAGSQPDTHEQENYLWSMEEQLDPTVQAANSIENVQPETLPETVMERTRRTTRKILDMHPEGPAPLPPLSPVPQPEPEEFRRTYVQLSNRLTPITDENLGIELSGKLVSEQSEQGADGPFSLSQTIEDAIYPYPNLSSWRVGNWFWTQGETKAKAGLKSLVDNVILAEELDREELRNVSWDAIDEKLAKGKGATKASPADGSQESSVEILMPTGIKTSKEVKKKM</sequence>
<dbReference type="Proteomes" id="UP000054279">
    <property type="component" value="Unassembled WGS sequence"/>
</dbReference>
<accession>A0A0C9VJB1</accession>
<proteinExistence type="predicted"/>
<evidence type="ECO:0000256" key="1">
    <source>
        <dbReference type="SAM" id="MobiDB-lite"/>
    </source>
</evidence>
<evidence type="ECO:0000313" key="2">
    <source>
        <dbReference type="EMBL" id="KIJ48074.1"/>
    </source>
</evidence>
<protein>
    <submittedName>
        <fullName evidence="2">Uncharacterized protein</fullName>
    </submittedName>
</protein>
<dbReference type="OrthoDB" id="3208495at2759"/>
<organism evidence="2 3">
    <name type="scientific">Sphaerobolus stellatus (strain SS14)</name>
    <dbReference type="NCBI Taxonomy" id="990650"/>
    <lineage>
        <taxon>Eukaryota</taxon>
        <taxon>Fungi</taxon>
        <taxon>Dikarya</taxon>
        <taxon>Basidiomycota</taxon>
        <taxon>Agaricomycotina</taxon>
        <taxon>Agaricomycetes</taxon>
        <taxon>Phallomycetidae</taxon>
        <taxon>Geastrales</taxon>
        <taxon>Sphaerobolaceae</taxon>
        <taxon>Sphaerobolus</taxon>
    </lineage>
</organism>